<accession>A0A2G0CKE3</accession>
<evidence type="ECO:0000313" key="2">
    <source>
        <dbReference type="Proteomes" id="UP000226437"/>
    </source>
</evidence>
<reference evidence="1 2" key="1">
    <citation type="submission" date="2017-10" db="EMBL/GenBank/DDBJ databases">
        <title>The draft genome sequence of Lewinella marina KCTC 32374.</title>
        <authorList>
            <person name="Wang K."/>
        </authorList>
    </citation>
    <scope>NUCLEOTIDE SEQUENCE [LARGE SCALE GENOMIC DNA]</scope>
    <source>
        <strain evidence="1 2">MKG-38</strain>
    </source>
</reference>
<comment type="caution">
    <text evidence="1">The sequence shown here is derived from an EMBL/GenBank/DDBJ whole genome shotgun (WGS) entry which is preliminary data.</text>
</comment>
<organism evidence="1 2">
    <name type="scientific">Neolewinella marina</name>
    <dbReference type="NCBI Taxonomy" id="438751"/>
    <lineage>
        <taxon>Bacteria</taxon>
        <taxon>Pseudomonadati</taxon>
        <taxon>Bacteroidota</taxon>
        <taxon>Saprospiria</taxon>
        <taxon>Saprospirales</taxon>
        <taxon>Lewinellaceae</taxon>
        <taxon>Neolewinella</taxon>
    </lineage>
</organism>
<protein>
    <submittedName>
        <fullName evidence="1">Uncharacterized protein</fullName>
    </submittedName>
</protein>
<dbReference type="RefSeq" id="WP_099105418.1">
    <property type="nucleotide sequence ID" value="NZ_JAATJF010000001.1"/>
</dbReference>
<sequence length="145" mass="14777">MDWTDLIPGYSAYKLLTEPIIGENVSDYADCSPSAEECETDAVIATRECTQCVQDRMLEGLTDVLPLAGVGIVKGAGGIIIQQLAKSLARAAAAQGAKSAAAAVLGPVGVGIAVLSAADALTAIYKSLDVAKAALDGIDAYCQCD</sequence>
<dbReference type="OrthoDB" id="9863491at2"/>
<dbReference type="EMBL" id="PDLO01000001">
    <property type="protein sequence ID" value="PHL00439.1"/>
    <property type="molecule type" value="Genomic_DNA"/>
</dbReference>
<evidence type="ECO:0000313" key="1">
    <source>
        <dbReference type="EMBL" id="PHL00439.1"/>
    </source>
</evidence>
<dbReference type="AlphaFoldDB" id="A0A2G0CKE3"/>
<name>A0A2G0CKE3_9BACT</name>
<gene>
    <name evidence="1" type="ORF">CGL56_05250</name>
</gene>
<keyword evidence="2" id="KW-1185">Reference proteome</keyword>
<proteinExistence type="predicted"/>
<dbReference type="Proteomes" id="UP000226437">
    <property type="component" value="Unassembled WGS sequence"/>
</dbReference>